<keyword evidence="3" id="KW-1185">Reference proteome</keyword>
<name>A0A4Y8L3G4_9BACT</name>
<comment type="caution">
    <text evidence="2">The sequence shown here is derived from an EMBL/GenBank/DDBJ whole genome shotgun (WGS) entry which is preliminary data.</text>
</comment>
<evidence type="ECO:0000313" key="2">
    <source>
        <dbReference type="EMBL" id="TFD96032.1"/>
    </source>
</evidence>
<sequence>MISNYISRKNRTRKYELFLKVFKPTAENSILDVGFNNEEHSPVDNFLERNYPHPQNITALGVDADNLFKQRYPMVKTVIYEGNQYPFRDKRFDIGWSNAVIEHVGNENSQLLFLLEISRTCQRIYLTTPNRYFPIELHTRIPFLHWLPKNLFDYIIGFTPKKWAKGDYMHLLSIKQIKNLLKDAGITDYTIHRNKLFGFTMDFSIIINQ</sequence>
<dbReference type="Pfam" id="PF08241">
    <property type="entry name" value="Methyltransf_11"/>
    <property type="match status" value="1"/>
</dbReference>
<keyword evidence="2" id="KW-0489">Methyltransferase</keyword>
<gene>
    <name evidence="2" type="ORF">E2605_10580</name>
</gene>
<dbReference type="Gene3D" id="3.40.50.150">
    <property type="entry name" value="Vaccinia Virus protein VP39"/>
    <property type="match status" value="1"/>
</dbReference>
<dbReference type="GO" id="GO:0008757">
    <property type="term" value="F:S-adenosylmethionine-dependent methyltransferase activity"/>
    <property type="evidence" value="ECO:0007669"/>
    <property type="project" value="InterPro"/>
</dbReference>
<reference evidence="2 3" key="1">
    <citation type="submission" date="2019-03" db="EMBL/GenBank/DDBJ databases">
        <title>San Antonio Military Medical Center submission to MRSN (WRAIR), pending publication.</title>
        <authorList>
            <person name="Blyth D.M."/>
            <person name="Mccarthy S.L."/>
            <person name="Schall S.E."/>
            <person name="Stam J.A."/>
            <person name="Ong A.C."/>
            <person name="Mcgann P.T."/>
        </authorList>
    </citation>
    <scope>NUCLEOTIDE SEQUENCE [LARGE SCALE GENOMIC DNA]</scope>
    <source>
        <strain evidence="2 3">MRSN571793</strain>
    </source>
</reference>
<feature type="domain" description="Methyltransferase type 11" evidence="1">
    <location>
        <begin position="64"/>
        <end position="121"/>
    </location>
</feature>
<keyword evidence="2" id="KW-0808">Transferase</keyword>
<accession>A0A4Y8L3G4</accession>
<dbReference type="GO" id="GO:0032259">
    <property type="term" value="P:methylation"/>
    <property type="evidence" value="ECO:0007669"/>
    <property type="project" value="UniProtKB-KW"/>
</dbReference>
<dbReference type="AlphaFoldDB" id="A0A4Y8L3G4"/>
<dbReference type="SUPFAM" id="SSF53335">
    <property type="entry name" value="S-adenosyl-L-methionine-dependent methyltransferases"/>
    <property type="match status" value="1"/>
</dbReference>
<evidence type="ECO:0000259" key="1">
    <source>
        <dbReference type="Pfam" id="PF08241"/>
    </source>
</evidence>
<dbReference type="STRING" id="1121485.GCA_000426485_00447"/>
<dbReference type="OrthoDB" id="7260171at2"/>
<dbReference type="EMBL" id="SOML01000006">
    <property type="protein sequence ID" value="TFD96032.1"/>
    <property type="molecule type" value="Genomic_DNA"/>
</dbReference>
<dbReference type="InterPro" id="IPR029063">
    <property type="entry name" value="SAM-dependent_MTases_sf"/>
</dbReference>
<proteinExistence type="predicted"/>
<dbReference type="RefSeq" id="WP_035332264.1">
    <property type="nucleotide sequence ID" value="NZ_JAWZLG010000017.1"/>
</dbReference>
<evidence type="ECO:0000313" key="3">
    <source>
        <dbReference type="Proteomes" id="UP000297861"/>
    </source>
</evidence>
<dbReference type="InterPro" id="IPR013216">
    <property type="entry name" value="Methyltransf_11"/>
</dbReference>
<organism evidence="2 3">
    <name type="scientific">Dysgonomonas capnocytophagoides</name>
    <dbReference type="NCBI Taxonomy" id="45254"/>
    <lineage>
        <taxon>Bacteria</taxon>
        <taxon>Pseudomonadati</taxon>
        <taxon>Bacteroidota</taxon>
        <taxon>Bacteroidia</taxon>
        <taxon>Bacteroidales</taxon>
        <taxon>Dysgonomonadaceae</taxon>
        <taxon>Dysgonomonas</taxon>
    </lineage>
</organism>
<protein>
    <submittedName>
        <fullName evidence="2">Methyltransferase domain-containing protein</fullName>
    </submittedName>
</protein>
<dbReference type="Proteomes" id="UP000297861">
    <property type="component" value="Unassembled WGS sequence"/>
</dbReference>